<dbReference type="PANTHER" id="PTHR22803">
    <property type="entry name" value="MANNOSE, PHOSPHOLIPASE, LECTIN RECEPTOR RELATED"/>
    <property type="match status" value="1"/>
</dbReference>
<dbReference type="PROSITE" id="PS00615">
    <property type="entry name" value="C_TYPE_LECTIN_1"/>
    <property type="match status" value="1"/>
</dbReference>
<dbReference type="Gene3D" id="3.10.100.10">
    <property type="entry name" value="Mannose-Binding Protein A, subunit A"/>
    <property type="match status" value="4"/>
</dbReference>
<evidence type="ECO:0000256" key="2">
    <source>
        <dbReference type="SAM" id="MobiDB-lite"/>
    </source>
</evidence>
<feature type="region of interest" description="Disordered" evidence="2">
    <location>
        <begin position="111"/>
        <end position="130"/>
    </location>
</feature>
<keyword evidence="3" id="KW-0472">Membrane</keyword>
<keyword evidence="3" id="KW-0812">Transmembrane</keyword>
<feature type="domain" description="C-type lectin" evidence="4">
    <location>
        <begin position="1"/>
        <end position="107"/>
    </location>
</feature>
<evidence type="ECO:0000256" key="3">
    <source>
        <dbReference type="SAM" id="Phobius"/>
    </source>
</evidence>
<feature type="domain" description="C-type lectin" evidence="4">
    <location>
        <begin position="427"/>
        <end position="542"/>
    </location>
</feature>
<dbReference type="CDD" id="cd00037">
    <property type="entry name" value="CLECT"/>
    <property type="match status" value="4"/>
</dbReference>
<keyword evidence="1" id="KW-1015">Disulfide bond</keyword>
<dbReference type="InterPro" id="IPR016186">
    <property type="entry name" value="C-type_lectin-like/link_sf"/>
</dbReference>
<dbReference type="OrthoDB" id="6356110at2759"/>
<dbReference type="InterPro" id="IPR050111">
    <property type="entry name" value="C-type_lectin/snaclec_domain"/>
</dbReference>
<comment type="caution">
    <text evidence="5">The sequence shown here is derived from an EMBL/GenBank/DDBJ whole genome shotgun (WGS) entry which is preliminary data.</text>
</comment>
<dbReference type="AlphaFoldDB" id="A0A9Q0IVZ4"/>
<sequence>MEPLAVEEARDACRQKRGDLAVITGEGERKFLWRQITRGTLIQYYIGMRVNLDKSFSWLDGSPVTYTAWEQNEPNFANNDENCVSMYKSMGYWNDINCGAELPSICKRRGDQGNDTASTATTPAPRGGCPPDFTSFQGKCYKVMTGSDKMNWQDARTHCINQGGNLASVLNTREQAFLTMQLQRYPQDLWIGLNDVNWEMTFLWTDGRGVVFTNWARGHPSNSPDGRYSSEEFDCVVIVGSVPKLAGLWKVEDCGTKRGFVCKRNVDSNIAVKPTTLVPSKAFAKFGNDSYKVQTTKMGWDEARRQCIADDAELASILNPMTHAFVSLQVDRNNASVWIGLNNNLTGGKFRWLDNWPLTFTKWAPREPKTKQACVYMDTDKTWKTAPCTNNYHSLCKQSPDIPPMEPPQLPGNCPESKSLLRSWVPFRGHCYSFHSYELQSWAHASVKCLRTGGTLASIEDPEEARFIQQNLEILKDESQSFWIGMYLNHKGETMWMDNSVVDYTNWKPGGEKSQFTCVEVHSDSGLWSLNRCNRYRPFICKIPKTATRTQEASSGSAGVIVAVVLVSIAAVGLGLFLLRHRIPRPSLTGERTFDNHLYFNNPIRSGVDTKGLVANIEHNEQS</sequence>
<dbReference type="SUPFAM" id="SSF56436">
    <property type="entry name" value="C-type lectin-like"/>
    <property type="match status" value="4"/>
</dbReference>
<dbReference type="InterPro" id="IPR016187">
    <property type="entry name" value="CTDL_fold"/>
</dbReference>
<dbReference type="EMBL" id="JANIIK010000037">
    <property type="protein sequence ID" value="KAJ3611261.1"/>
    <property type="molecule type" value="Genomic_DNA"/>
</dbReference>
<reference evidence="5" key="1">
    <citation type="submission" date="2022-07" db="EMBL/GenBank/DDBJ databases">
        <title>Chromosome-level genome of Muraenolepis orangiensis.</title>
        <authorList>
            <person name="Kim J."/>
        </authorList>
    </citation>
    <scope>NUCLEOTIDE SEQUENCE</scope>
    <source>
        <strain evidence="5">KU_S4_2022</strain>
        <tissue evidence="5">Muscle</tissue>
    </source>
</reference>
<dbReference type="FunFam" id="3.10.100.10:FF:000031">
    <property type="entry name" value="macrophage mannose receptor 1"/>
    <property type="match status" value="1"/>
</dbReference>
<feature type="compositionally biased region" description="Polar residues" evidence="2">
    <location>
        <begin position="113"/>
        <end position="122"/>
    </location>
</feature>
<dbReference type="SMART" id="SM00034">
    <property type="entry name" value="CLECT"/>
    <property type="match status" value="4"/>
</dbReference>
<feature type="domain" description="C-type lectin" evidence="4">
    <location>
        <begin position="286"/>
        <end position="397"/>
    </location>
</feature>
<dbReference type="FunFam" id="3.10.100.10:FF:000025">
    <property type="entry name" value="Mannose receptor C-type 1"/>
    <property type="match status" value="1"/>
</dbReference>
<gene>
    <name evidence="5" type="ORF">NHX12_021277</name>
</gene>
<feature type="domain" description="C-type lectin" evidence="4">
    <location>
        <begin position="136"/>
        <end position="263"/>
    </location>
</feature>
<keyword evidence="3" id="KW-1133">Transmembrane helix</keyword>
<organism evidence="5 6">
    <name type="scientific">Muraenolepis orangiensis</name>
    <name type="common">Patagonian moray cod</name>
    <dbReference type="NCBI Taxonomy" id="630683"/>
    <lineage>
        <taxon>Eukaryota</taxon>
        <taxon>Metazoa</taxon>
        <taxon>Chordata</taxon>
        <taxon>Craniata</taxon>
        <taxon>Vertebrata</taxon>
        <taxon>Euteleostomi</taxon>
        <taxon>Actinopterygii</taxon>
        <taxon>Neopterygii</taxon>
        <taxon>Teleostei</taxon>
        <taxon>Neoteleostei</taxon>
        <taxon>Acanthomorphata</taxon>
        <taxon>Zeiogadaria</taxon>
        <taxon>Gadariae</taxon>
        <taxon>Gadiformes</taxon>
        <taxon>Muraenolepidoidei</taxon>
        <taxon>Muraenolepididae</taxon>
        <taxon>Muraenolepis</taxon>
    </lineage>
</organism>
<keyword evidence="6" id="KW-1185">Reference proteome</keyword>
<evidence type="ECO:0000313" key="6">
    <source>
        <dbReference type="Proteomes" id="UP001148018"/>
    </source>
</evidence>
<dbReference type="PROSITE" id="PS50041">
    <property type="entry name" value="C_TYPE_LECTIN_2"/>
    <property type="match status" value="4"/>
</dbReference>
<name>A0A9Q0IVZ4_9TELE</name>
<dbReference type="InterPro" id="IPR018378">
    <property type="entry name" value="C-type_lectin_CS"/>
</dbReference>
<protein>
    <recommendedName>
        <fullName evidence="4">C-type lectin domain-containing protein</fullName>
    </recommendedName>
</protein>
<evidence type="ECO:0000259" key="4">
    <source>
        <dbReference type="PROSITE" id="PS50041"/>
    </source>
</evidence>
<dbReference type="Proteomes" id="UP001148018">
    <property type="component" value="Unassembled WGS sequence"/>
</dbReference>
<feature type="transmembrane region" description="Helical" evidence="3">
    <location>
        <begin position="558"/>
        <end position="579"/>
    </location>
</feature>
<dbReference type="InterPro" id="IPR001304">
    <property type="entry name" value="C-type_lectin-like"/>
</dbReference>
<evidence type="ECO:0000313" key="5">
    <source>
        <dbReference type="EMBL" id="KAJ3611261.1"/>
    </source>
</evidence>
<proteinExistence type="predicted"/>
<dbReference type="Pfam" id="PF00059">
    <property type="entry name" value="Lectin_C"/>
    <property type="match status" value="4"/>
</dbReference>
<accession>A0A9Q0IVZ4</accession>
<evidence type="ECO:0000256" key="1">
    <source>
        <dbReference type="ARBA" id="ARBA00023157"/>
    </source>
</evidence>